<evidence type="ECO:0000256" key="1">
    <source>
        <dbReference type="SAM" id="MobiDB-lite"/>
    </source>
</evidence>
<dbReference type="InterPro" id="IPR016181">
    <property type="entry name" value="Acyl_CoA_acyltransferase"/>
</dbReference>
<evidence type="ECO:0000313" key="2">
    <source>
        <dbReference type="EMBL" id="OOC10783.1"/>
    </source>
</evidence>
<dbReference type="InterPro" id="IPR007434">
    <property type="entry name" value="FemAB-like"/>
</dbReference>
<dbReference type="PANTHER" id="PTHR47017">
    <property type="entry name" value="ACYL-COA"/>
    <property type="match status" value="1"/>
</dbReference>
<dbReference type="Pfam" id="PF04339">
    <property type="entry name" value="FemAB_like"/>
    <property type="match status" value="1"/>
</dbReference>
<dbReference type="OrthoDB" id="9776898at2"/>
<dbReference type="STRING" id="252474.B1A74_04305"/>
<proteinExistence type="predicted"/>
<feature type="region of interest" description="Disordered" evidence="1">
    <location>
        <begin position="1"/>
        <end position="27"/>
    </location>
</feature>
<name>A0A1V3A119_9GAMM</name>
<dbReference type="PANTHER" id="PTHR47017:SF1">
    <property type="entry name" value="ACYL-COA"/>
    <property type="match status" value="1"/>
</dbReference>
<dbReference type="AlphaFoldDB" id="A0A1V3A119"/>
<keyword evidence="2" id="KW-0808">Transferase</keyword>
<organism evidence="2 3">
    <name type="scientific">Thioalkalivibrio halophilus</name>
    <dbReference type="NCBI Taxonomy" id="252474"/>
    <lineage>
        <taxon>Bacteria</taxon>
        <taxon>Pseudomonadati</taxon>
        <taxon>Pseudomonadota</taxon>
        <taxon>Gammaproteobacteria</taxon>
        <taxon>Chromatiales</taxon>
        <taxon>Ectothiorhodospiraceae</taxon>
        <taxon>Thioalkalivibrio</taxon>
    </lineage>
</organism>
<dbReference type="RefSeq" id="WP_077243859.1">
    <property type="nucleotide sequence ID" value="NZ_MUZR01000010.1"/>
</dbReference>
<dbReference type="EMBL" id="MUZR01000010">
    <property type="protein sequence ID" value="OOC10783.1"/>
    <property type="molecule type" value="Genomic_DNA"/>
</dbReference>
<reference evidence="2 3" key="1">
    <citation type="submission" date="2017-02" db="EMBL/GenBank/DDBJ databases">
        <title>Genomic diversity within the haloalkaliphilic genus Thioalkalivibrio.</title>
        <authorList>
            <person name="Ahn A.-C."/>
            <person name="Meier-Kolthoff J."/>
            <person name="Overmars L."/>
            <person name="Richter M."/>
            <person name="Woyke T."/>
            <person name="Sorokin D.Y."/>
            <person name="Muyzer G."/>
        </authorList>
    </citation>
    <scope>NUCLEOTIDE SEQUENCE [LARGE SCALE GENOMIC DNA]</scope>
    <source>
        <strain evidence="2 3">HL17</strain>
    </source>
</reference>
<comment type="caution">
    <text evidence="2">The sequence shown here is derived from an EMBL/GenBank/DDBJ whole genome shotgun (WGS) entry which is preliminary data.</text>
</comment>
<sequence length="428" mass="47903">MSEEHSSGNPGTPGTEARAATDEDVPPAGVNERIELRDGLGELDPAAWDALTGGREPFLRHAFLEGLERHECLGRQFGWFPQHVLIFHDDALVAAAPAYAKTNNYGEFVFDFAWEGAWQRQGLQYYPKLVVAVPYTPATGHRLLVHPEAPDPERLRRQLLRALVSRGSELEASGVHVLFPESADREALAPLGLPERMGCQYHWTNAADGGYADFEAFLAALSSKKRKNIKRERRRVAESGITFRTVTGATGSPEDWARFHRFYVDTFEKHMGIPTLTEAFFVETAAALGDQVVLFEARRPENGNAEDGDGETIAAALCYRSHDTLYGRFWGATEELDALHFETCYYQGIEFCIREGLTRFEPGAQGEHKIPRGFLPTPTWSIHAILTPGFEGPVRDFCEREADMMRSHCERLHEHSPFRHGESGHAPD</sequence>
<keyword evidence="3" id="KW-1185">Reference proteome</keyword>
<gene>
    <name evidence="2" type="ORF">B1A74_04305</name>
</gene>
<protein>
    <submittedName>
        <fullName evidence="2">GNAT family N-acetyltransferase</fullName>
    </submittedName>
</protein>
<dbReference type="SUPFAM" id="SSF55729">
    <property type="entry name" value="Acyl-CoA N-acyltransferases (Nat)"/>
    <property type="match status" value="1"/>
</dbReference>
<evidence type="ECO:0000313" key="3">
    <source>
        <dbReference type="Proteomes" id="UP000189177"/>
    </source>
</evidence>
<dbReference type="GO" id="GO:0016740">
    <property type="term" value="F:transferase activity"/>
    <property type="evidence" value="ECO:0007669"/>
    <property type="project" value="UniProtKB-KW"/>
</dbReference>
<dbReference type="Gene3D" id="3.40.630.30">
    <property type="match status" value="1"/>
</dbReference>
<accession>A0A1V3A119</accession>
<dbReference type="Proteomes" id="UP000189177">
    <property type="component" value="Unassembled WGS sequence"/>
</dbReference>